<keyword evidence="3" id="KW-1185">Reference proteome</keyword>
<feature type="domain" description="Transcription elongation factor GreA/GreB C-terminal" evidence="1">
    <location>
        <begin position="47"/>
        <end position="120"/>
    </location>
</feature>
<evidence type="ECO:0000313" key="3">
    <source>
        <dbReference type="Proteomes" id="UP001597474"/>
    </source>
</evidence>
<reference evidence="3" key="1">
    <citation type="journal article" date="2019" name="Int. J. Syst. Evol. Microbiol.">
        <title>The Global Catalogue of Microorganisms (GCM) 10K type strain sequencing project: providing services to taxonomists for standard genome sequencing and annotation.</title>
        <authorList>
            <consortium name="The Broad Institute Genomics Platform"/>
            <consortium name="The Broad Institute Genome Sequencing Center for Infectious Disease"/>
            <person name="Wu L."/>
            <person name="Ma J."/>
        </authorList>
    </citation>
    <scope>NUCLEOTIDE SEQUENCE [LARGE SCALE GENOMIC DNA]</scope>
    <source>
        <strain evidence="3">TISTR 2562</strain>
    </source>
</reference>
<gene>
    <name evidence="2" type="ORF">ACFSUD_03880</name>
</gene>
<dbReference type="Gene3D" id="3.10.50.30">
    <property type="entry name" value="Transcription elongation factor, GreA/GreB, C-terminal domain"/>
    <property type="match status" value="1"/>
</dbReference>
<evidence type="ECO:0000313" key="2">
    <source>
        <dbReference type="EMBL" id="MFD2738702.1"/>
    </source>
</evidence>
<name>A0ABW5U1S7_9RHOB</name>
<proteinExistence type="predicted"/>
<comment type="caution">
    <text evidence="2">The sequence shown here is derived from an EMBL/GenBank/DDBJ whole genome shotgun (WGS) entry which is preliminary data.</text>
</comment>
<sequence length="123" mass="12759">MTSLQRNKATSDSQIEPHVTKADAALLSDADRRRLRLGKRPAGALPVDLVTCGSEVSYVIGDGPVQSGLLVNRARRGTRGGIIPACSPLGHALIGLRAGQETALPREDGTSLPVSVLAVSPSP</sequence>
<organism evidence="2 3">
    <name type="scientific">Sulfitobacter aestuarii</name>
    <dbReference type="NCBI Taxonomy" id="2161676"/>
    <lineage>
        <taxon>Bacteria</taxon>
        <taxon>Pseudomonadati</taxon>
        <taxon>Pseudomonadota</taxon>
        <taxon>Alphaproteobacteria</taxon>
        <taxon>Rhodobacterales</taxon>
        <taxon>Roseobacteraceae</taxon>
        <taxon>Sulfitobacter</taxon>
    </lineage>
</organism>
<dbReference type="GO" id="GO:0003746">
    <property type="term" value="F:translation elongation factor activity"/>
    <property type="evidence" value="ECO:0007669"/>
    <property type="project" value="UniProtKB-KW"/>
</dbReference>
<protein>
    <submittedName>
        <fullName evidence="2">GreA/GreB family elongation factor</fullName>
    </submittedName>
</protein>
<keyword evidence="2" id="KW-0251">Elongation factor</keyword>
<dbReference type="SUPFAM" id="SSF54534">
    <property type="entry name" value="FKBP-like"/>
    <property type="match status" value="1"/>
</dbReference>
<dbReference type="RefSeq" id="WP_386371649.1">
    <property type="nucleotide sequence ID" value="NZ_JBHUMP010000002.1"/>
</dbReference>
<accession>A0ABW5U1S7</accession>
<dbReference type="InterPro" id="IPR001437">
    <property type="entry name" value="Tscrpt_elong_fac_GreA/B_C"/>
</dbReference>
<dbReference type="EMBL" id="JBHUMP010000002">
    <property type="protein sequence ID" value="MFD2738702.1"/>
    <property type="molecule type" value="Genomic_DNA"/>
</dbReference>
<dbReference type="InterPro" id="IPR036953">
    <property type="entry name" value="GreA/GreB_C_sf"/>
</dbReference>
<dbReference type="Pfam" id="PF01272">
    <property type="entry name" value="GreA_GreB"/>
    <property type="match status" value="1"/>
</dbReference>
<keyword evidence="2" id="KW-0648">Protein biosynthesis</keyword>
<evidence type="ECO:0000259" key="1">
    <source>
        <dbReference type="Pfam" id="PF01272"/>
    </source>
</evidence>
<dbReference type="Proteomes" id="UP001597474">
    <property type="component" value="Unassembled WGS sequence"/>
</dbReference>